<name>A0A081BFZ6_9LACO</name>
<comment type="caution">
    <text evidence="2">The sequence shown here is derived from an EMBL/GenBank/DDBJ whole genome shotgun (WGS) entry which is preliminary data.</text>
</comment>
<dbReference type="InterPro" id="IPR035903">
    <property type="entry name" value="HesB-like_dom_sf"/>
</dbReference>
<dbReference type="InterPro" id="IPR008326">
    <property type="entry name" value="PdhI-like"/>
</dbReference>
<dbReference type="EMBL" id="BBJM01000001">
    <property type="protein sequence ID" value="GAK46964.1"/>
    <property type="molecule type" value="Genomic_DNA"/>
</dbReference>
<dbReference type="PIRSF" id="PIRSF034852">
    <property type="entry name" value="UCP034852"/>
    <property type="match status" value="1"/>
</dbReference>
<dbReference type="eggNOG" id="COG4841">
    <property type="taxonomic scope" value="Bacteria"/>
</dbReference>
<dbReference type="Proteomes" id="UP000028700">
    <property type="component" value="Unassembled WGS sequence"/>
</dbReference>
<dbReference type="SUPFAM" id="SSF89360">
    <property type="entry name" value="HesB-like domain"/>
    <property type="match status" value="1"/>
</dbReference>
<evidence type="ECO:0000256" key="1">
    <source>
        <dbReference type="ARBA" id="ARBA00006718"/>
    </source>
</evidence>
<protein>
    <submittedName>
        <fullName evidence="2">Iron-sulfur cluster biosynthesis protein</fullName>
    </submittedName>
</protein>
<reference evidence="2" key="1">
    <citation type="journal article" date="2014" name="Genome Announc.">
        <title>Draft Genome Sequence of Lactobacillus oryzae Strain SG293T.</title>
        <authorList>
            <person name="Tanizawa Y."/>
            <person name="Fujisawa T."/>
            <person name="Mochizuki T."/>
            <person name="Kaminuma E."/>
            <person name="Nakamura Y."/>
            <person name="Tohno M."/>
        </authorList>
    </citation>
    <scope>NUCLEOTIDE SEQUENCE [LARGE SCALE GENOMIC DNA]</scope>
    <source>
        <strain evidence="2">SG293</strain>
    </source>
</reference>
<comment type="similarity">
    <text evidence="1">Belongs to the HesB/IscA family.</text>
</comment>
<dbReference type="RefSeq" id="WP_034525645.1">
    <property type="nucleotide sequence ID" value="NZ_BBAZ01000002.1"/>
</dbReference>
<dbReference type="STRING" id="1291743.LOSG293_010630"/>
<evidence type="ECO:0000313" key="3">
    <source>
        <dbReference type="Proteomes" id="UP000028700"/>
    </source>
</evidence>
<evidence type="ECO:0000313" key="2">
    <source>
        <dbReference type="EMBL" id="GAK46964.1"/>
    </source>
</evidence>
<gene>
    <name evidence="2" type="ORF">LOSG293_010630</name>
</gene>
<dbReference type="AlphaFoldDB" id="A0A081BFZ6"/>
<sequence length="101" mass="11647">MKITVTNKASKWFKNEMGLSDGQSLRFYGKVYGKTPVHDGFSLAMTPDNDTSDAYALTNKDGVNYYVTDSDEWFFKGYDLEIDYDAKHDSPEYNYIENNEL</sequence>
<keyword evidence="3" id="KW-1185">Reference proteome</keyword>
<dbReference type="OrthoDB" id="1645729at2"/>
<proteinExistence type="inferred from homology"/>
<organism evidence="2 3">
    <name type="scientific">Secundilactobacillus oryzae JCM 18671</name>
    <dbReference type="NCBI Taxonomy" id="1291743"/>
    <lineage>
        <taxon>Bacteria</taxon>
        <taxon>Bacillati</taxon>
        <taxon>Bacillota</taxon>
        <taxon>Bacilli</taxon>
        <taxon>Lactobacillales</taxon>
        <taxon>Lactobacillaceae</taxon>
        <taxon>Secundilactobacillus</taxon>
    </lineage>
</organism>
<accession>A0A081BFZ6</accession>